<dbReference type="EMBL" id="JAGRRH010000020">
    <property type="protein sequence ID" value="KAG7348301.1"/>
    <property type="molecule type" value="Genomic_DNA"/>
</dbReference>
<sequence>MMMMTTACQSQVRRIPSESIRAGSLCSIRKNEQGVYLLQECRYEDAIECFGTSLRTLNKVLSSHTLDGEPQTVQQGSDDQTMGTADCNDVSQDIEMAPLVCDEKENSVFETAAGSQHDGSGRGCTRVHVSSMDRQQQVTDPMPRALLGHIDLIYKKPISMFKFLKMPFFSYNNVVEMSISVMFNFALAHHLFAVSGQSENPDKVVDQAVALYELIHSLQVQERIEISLEYSMGTICNLGHIHQLRGDLDKASKCFQHMLSIFCFLQSQSSLEVGQRYSSDGTHDDQRDNRFSSSSLCLKKILESDVLFQSVSHLLLKTGAAAAA</sequence>
<proteinExistence type="predicted"/>
<dbReference type="AlphaFoldDB" id="A0A9K3KRP6"/>
<name>A0A9K3KRP6_9STRA</name>
<reference evidence="1" key="1">
    <citation type="journal article" date="2021" name="Sci. Rep.">
        <title>Diploid genomic architecture of Nitzschia inconspicua, an elite biomass production diatom.</title>
        <authorList>
            <person name="Oliver A."/>
            <person name="Podell S."/>
            <person name="Pinowska A."/>
            <person name="Traller J.C."/>
            <person name="Smith S.R."/>
            <person name="McClure R."/>
            <person name="Beliaev A."/>
            <person name="Bohutskyi P."/>
            <person name="Hill E.A."/>
            <person name="Rabines A."/>
            <person name="Zheng H."/>
            <person name="Allen L.Z."/>
            <person name="Kuo A."/>
            <person name="Grigoriev I.V."/>
            <person name="Allen A.E."/>
            <person name="Hazlebeck D."/>
            <person name="Allen E.E."/>
        </authorList>
    </citation>
    <scope>NUCLEOTIDE SEQUENCE</scope>
    <source>
        <strain evidence="1">Hildebrandi</strain>
    </source>
</reference>
<dbReference type="Proteomes" id="UP000693970">
    <property type="component" value="Unassembled WGS sequence"/>
</dbReference>
<accession>A0A9K3KRP6</accession>
<organism evidence="1 2">
    <name type="scientific">Nitzschia inconspicua</name>
    <dbReference type="NCBI Taxonomy" id="303405"/>
    <lineage>
        <taxon>Eukaryota</taxon>
        <taxon>Sar</taxon>
        <taxon>Stramenopiles</taxon>
        <taxon>Ochrophyta</taxon>
        <taxon>Bacillariophyta</taxon>
        <taxon>Bacillariophyceae</taxon>
        <taxon>Bacillariophycidae</taxon>
        <taxon>Bacillariales</taxon>
        <taxon>Bacillariaceae</taxon>
        <taxon>Nitzschia</taxon>
    </lineage>
</organism>
<reference evidence="1" key="2">
    <citation type="submission" date="2021-04" db="EMBL/GenBank/DDBJ databases">
        <authorList>
            <person name="Podell S."/>
        </authorList>
    </citation>
    <scope>NUCLEOTIDE SEQUENCE</scope>
    <source>
        <strain evidence="1">Hildebrandi</strain>
    </source>
</reference>
<keyword evidence="2" id="KW-1185">Reference proteome</keyword>
<comment type="caution">
    <text evidence="1">The sequence shown here is derived from an EMBL/GenBank/DDBJ whole genome shotgun (WGS) entry which is preliminary data.</text>
</comment>
<protein>
    <submittedName>
        <fullName evidence="1">Tetratricopeptide repeat protein</fullName>
    </submittedName>
</protein>
<gene>
    <name evidence="1" type="ORF">IV203_017006</name>
</gene>
<evidence type="ECO:0000313" key="2">
    <source>
        <dbReference type="Proteomes" id="UP000693970"/>
    </source>
</evidence>
<evidence type="ECO:0000313" key="1">
    <source>
        <dbReference type="EMBL" id="KAG7348301.1"/>
    </source>
</evidence>